<keyword evidence="9" id="KW-0407">Ion channel</keyword>
<keyword evidence="2" id="KW-0813">Transport</keyword>
<dbReference type="SUPFAM" id="SSF81340">
    <property type="entry name" value="Clc chloride channel"/>
    <property type="match status" value="1"/>
</dbReference>
<dbReference type="SUPFAM" id="SSF54631">
    <property type="entry name" value="CBS-domain pair"/>
    <property type="match status" value="1"/>
</dbReference>
<evidence type="ECO:0000256" key="8">
    <source>
        <dbReference type="ARBA" id="ARBA00023214"/>
    </source>
</evidence>
<keyword evidence="8" id="KW-0868">Chloride</keyword>
<dbReference type="CDD" id="cd00400">
    <property type="entry name" value="Voltage_gated_ClC"/>
    <property type="match status" value="1"/>
</dbReference>
<dbReference type="Pfam" id="PF00654">
    <property type="entry name" value="Voltage_CLC"/>
    <property type="match status" value="1"/>
</dbReference>
<evidence type="ECO:0000256" key="9">
    <source>
        <dbReference type="ARBA" id="ARBA00023303"/>
    </source>
</evidence>
<dbReference type="EMBL" id="JACHFJ010000010">
    <property type="protein sequence ID" value="MBB5373894.1"/>
    <property type="molecule type" value="Genomic_DNA"/>
</dbReference>
<keyword evidence="7" id="KW-0869">Chloride channel</keyword>
<dbReference type="RefSeq" id="WP_343062389.1">
    <property type="nucleotide sequence ID" value="NZ_JACHFJ010000010.1"/>
</dbReference>
<dbReference type="InterPro" id="IPR001807">
    <property type="entry name" value="ClC"/>
</dbReference>
<feature type="transmembrane region" description="Helical" evidence="10">
    <location>
        <begin position="26"/>
        <end position="57"/>
    </location>
</feature>
<dbReference type="PRINTS" id="PR00762">
    <property type="entry name" value="CLCHANNEL"/>
</dbReference>
<dbReference type="InterPro" id="IPR014743">
    <property type="entry name" value="Cl-channel_core"/>
</dbReference>
<feature type="transmembrane region" description="Helical" evidence="10">
    <location>
        <begin position="167"/>
        <end position="192"/>
    </location>
</feature>
<name>A0A840VDW2_9PROT</name>
<dbReference type="Gene3D" id="3.10.580.10">
    <property type="entry name" value="CBS-domain"/>
    <property type="match status" value="1"/>
</dbReference>
<evidence type="ECO:0000256" key="5">
    <source>
        <dbReference type="ARBA" id="ARBA00023065"/>
    </source>
</evidence>
<comment type="caution">
    <text evidence="11">The sequence shown here is derived from an EMBL/GenBank/DDBJ whole genome shotgun (WGS) entry which is preliminary data.</text>
</comment>
<comment type="subcellular location">
    <subcellularLocation>
        <location evidence="1">Membrane</location>
        <topology evidence="1">Multi-pass membrane protein</topology>
    </subcellularLocation>
</comment>
<feature type="transmembrane region" description="Helical" evidence="10">
    <location>
        <begin position="343"/>
        <end position="368"/>
    </location>
</feature>
<keyword evidence="5" id="KW-0406">Ion transport</keyword>
<accession>A0A840VDW2</accession>
<proteinExistence type="predicted"/>
<reference evidence="11 12" key="1">
    <citation type="submission" date="2020-08" db="EMBL/GenBank/DDBJ databases">
        <title>Genomic Encyclopedia of Type Strains, Phase IV (KMG-IV): sequencing the most valuable type-strain genomes for metagenomic binning, comparative biology and taxonomic classification.</title>
        <authorList>
            <person name="Goeker M."/>
        </authorList>
    </citation>
    <scope>NUCLEOTIDE SEQUENCE [LARGE SCALE GENOMIC DNA]</scope>
    <source>
        <strain evidence="11 12">DSM 27026</strain>
    </source>
</reference>
<evidence type="ECO:0000313" key="12">
    <source>
        <dbReference type="Proteomes" id="UP000553706"/>
    </source>
</evidence>
<evidence type="ECO:0000256" key="1">
    <source>
        <dbReference type="ARBA" id="ARBA00004141"/>
    </source>
</evidence>
<dbReference type="GO" id="GO:0005254">
    <property type="term" value="F:chloride channel activity"/>
    <property type="evidence" value="ECO:0007669"/>
    <property type="project" value="UniProtKB-KW"/>
</dbReference>
<dbReference type="InterPro" id="IPR046342">
    <property type="entry name" value="CBS_dom_sf"/>
</dbReference>
<feature type="transmembrane region" description="Helical" evidence="10">
    <location>
        <begin position="243"/>
        <end position="264"/>
    </location>
</feature>
<keyword evidence="3 10" id="KW-0812">Transmembrane</keyword>
<feature type="transmembrane region" description="Helical" evidence="10">
    <location>
        <begin position="198"/>
        <end position="223"/>
    </location>
</feature>
<dbReference type="InterPro" id="IPR050368">
    <property type="entry name" value="ClC-type_chloride_channel"/>
</dbReference>
<dbReference type="Gene3D" id="1.10.3080.10">
    <property type="entry name" value="Clc chloride channel"/>
    <property type="match status" value="1"/>
</dbReference>
<evidence type="ECO:0000256" key="3">
    <source>
        <dbReference type="ARBA" id="ARBA00022692"/>
    </source>
</evidence>
<feature type="transmembrane region" description="Helical" evidence="10">
    <location>
        <begin position="375"/>
        <end position="400"/>
    </location>
</feature>
<dbReference type="AlphaFoldDB" id="A0A840VDW2"/>
<organism evidence="11 12">
    <name type="scientific">Acidocella aromatica</name>
    <dbReference type="NCBI Taxonomy" id="1303579"/>
    <lineage>
        <taxon>Bacteria</taxon>
        <taxon>Pseudomonadati</taxon>
        <taxon>Pseudomonadota</taxon>
        <taxon>Alphaproteobacteria</taxon>
        <taxon>Acetobacterales</taxon>
        <taxon>Acidocellaceae</taxon>
        <taxon>Acidocella</taxon>
    </lineage>
</organism>
<protein>
    <submittedName>
        <fullName evidence="11">CIC family chloride channel protein</fullName>
    </submittedName>
</protein>
<feature type="transmembrane region" description="Helical" evidence="10">
    <location>
        <begin position="315"/>
        <end position="337"/>
    </location>
</feature>
<keyword evidence="12" id="KW-1185">Reference proteome</keyword>
<feature type="transmembrane region" description="Helical" evidence="10">
    <location>
        <begin position="276"/>
        <end position="295"/>
    </location>
</feature>
<evidence type="ECO:0000313" key="11">
    <source>
        <dbReference type="EMBL" id="MBB5373894.1"/>
    </source>
</evidence>
<evidence type="ECO:0000256" key="2">
    <source>
        <dbReference type="ARBA" id="ARBA00022448"/>
    </source>
</evidence>
<feature type="transmembrane region" description="Helical" evidence="10">
    <location>
        <begin position="77"/>
        <end position="96"/>
    </location>
</feature>
<evidence type="ECO:0000256" key="10">
    <source>
        <dbReference type="SAM" id="Phobius"/>
    </source>
</evidence>
<evidence type="ECO:0000256" key="7">
    <source>
        <dbReference type="ARBA" id="ARBA00023173"/>
    </source>
</evidence>
<feature type="transmembrane region" description="Helical" evidence="10">
    <location>
        <begin position="406"/>
        <end position="427"/>
    </location>
</feature>
<dbReference type="Proteomes" id="UP000553706">
    <property type="component" value="Unassembled WGS sequence"/>
</dbReference>
<dbReference type="PANTHER" id="PTHR43427:SF6">
    <property type="entry name" value="CHLORIDE CHANNEL PROTEIN CLC-E"/>
    <property type="match status" value="1"/>
</dbReference>
<dbReference type="GO" id="GO:0034707">
    <property type="term" value="C:chloride channel complex"/>
    <property type="evidence" value="ECO:0007669"/>
    <property type="project" value="UniProtKB-KW"/>
</dbReference>
<keyword evidence="4 10" id="KW-1133">Transmembrane helix</keyword>
<sequence>MSDRSATSSLLQAPKLLRALVRADEVWLALLATVVGVFGGFGVVVINFITTMMHTVLFHLPPGQGLSESKALDPVRALAVPVLGGLVLGLSMAVLARLRTHHLVDPIEANALYGGRMSLRDSLIVAVQTAWSNGVGASVGMEAGYAQLGSGIASWVGRNFRLRRNDLRVLVGCGAAAAIGGAFNAPLCGAFYGIELVIGIYSIATLPFVVLAALAGTLTVQILGFASPPLNVLLPLDVPHDEYGIVLVEGVACGIGGIVIMRGVTLVEAAFRRSRIPLWGRPMLGGLVVGVFGIVTPKAMSSGHSALHTYIDFSFPFLVVLGILVAKAVASAFSIGAGFRGGLFFASLFLGALFGKVFAGICGVMPFVAYMPAGFYAVVGMSGLASAIVGGPMTMTFLALESTQNFAVTMAVLAASIAATITVRRLFGYSFATWRFHLRGENIRSAVDVGWIHSLTVGRMMRPATVTVQARMSLAAFRQDVPLGATQRVVVTDETGRYAGIVYPPEAAAMNGESLTVAAILHHGEHFLLPGMNVKEALAMFETAEADALAVVDGAETRRVLGVLTEQYALRRYSEELDRRRKEMSGE</sequence>
<keyword evidence="6 10" id="KW-0472">Membrane</keyword>
<evidence type="ECO:0000256" key="4">
    <source>
        <dbReference type="ARBA" id="ARBA00022989"/>
    </source>
</evidence>
<evidence type="ECO:0000256" key="6">
    <source>
        <dbReference type="ARBA" id="ARBA00023136"/>
    </source>
</evidence>
<gene>
    <name evidence="11" type="ORF">HNP71_002161</name>
</gene>
<dbReference type="PANTHER" id="PTHR43427">
    <property type="entry name" value="CHLORIDE CHANNEL PROTEIN CLC-E"/>
    <property type="match status" value="1"/>
</dbReference>